<protein>
    <recommendedName>
        <fullName evidence="2">Ubiquitin-like domain-containing protein</fullName>
    </recommendedName>
</protein>
<reference evidence="3 4" key="1">
    <citation type="journal article" date="2014" name="Genome Biol. Evol.">
        <title>The secreted proteins of Achlya hypogyna and Thraustotheca clavata identify the ancestral oomycete secretome and reveal gene acquisitions by horizontal gene transfer.</title>
        <authorList>
            <person name="Misner I."/>
            <person name="Blouin N."/>
            <person name="Leonard G."/>
            <person name="Richards T.A."/>
            <person name="Lane C.E."/>
        </authorList>
    </citation>
    <scope>NUCLEOTIDE SEQUENCE [LARGE SCALE GENOMIC DNA]</scope>
    <source>
        <strain evidence="3 4">ATCC 48635</strain>
    </source>
</reference>
<comment type="caution">
    <text evidence="3">The sequence shown here is derived from an EMBL/GenBank/DDBJ whole genome shotgun (WGS) entry which is preliminary data.</text>
</comment>
<gene>
    <name evidence="3" type="ORF">ACHHYP_08519</name>
</gene>
<evidence type="ECO:0000313" key="3">
    <source>
        <dbReference type="EMBL" id="OQR87560.1"/>
    </source>
</evidence>
<dbReference type="AlphaFoldDB" id="A0A1V9YPG1"/>
<dbReference type="OrthoDB" id="432217at2759"/>
<organism evidence="3 4">
    <name type="scientific">Achlya hypogyna</name>
    <name type="common">Oomycete</name>
    <name type="synonym">Protoachlya hypogyna</name>
    <dbReference type="NCBI Taxonomy" id="1202772"/>
    <lineage>
        <taxon>Eukaryota</taxon>
        <taxon>Sar</taxon>
        <taxon>Stramenopiles</taxon>
        <taxon>Oomycota</taxon>
        <taxon>Saprolegniomycetes</taxon>
        <taxon>Saprolegniales</taxon>
        <taxon>Achlyaceae</taxon>
        <taxon>Achlya</taxon>
    </lineage>
</organism>
<proteinExistence type="predicted"/>
<evidence type="ECO:0000256" key="1">
    <source>
        <dbReference type="SAM" id="MobiDB-lite"/>
    </source>
</evidence>
<dbReference type="Proteomes" id="UP000243579">
    <property type="component" value="Unassembled WGS sequence"/>
</dbReference>
<feature type="region of interest" description="Disordered" evidence="1">
    <location>
        <begin position="180"/>
        <end position="200"/>
    </location>
</feature>
<name>A0A1V9YPG1_ACHHY</name>
<evidence type="ECO:0000313" key="4">
    <source>
        <dbReference type="Proteomes" id="UP000243579"/>
    </source>
</evidence>
<dbReference type="EMBL" id="JNBR01001431">
    <property type="protein sequence ID" value="OQR87560.1"/>
    <property type="molecule type" value="Genomic_DNA"/>
</dbReference>
<feature type="domain" description="Ubiquitin-like" evidence="2">
    <location>
        <begin position="21"/>
        <end position="107"/>
    </location>
</feature>
<dbReference type="InterPro" id="IPR000626">
    <property type="entry name" value="Ubiquitin-like_dom"/>
</dbReference>
<keyword evidence="4" id="KW-1185">Reference proteome</keyword>
<dbReference type="PROSITE" id="PS50053">
    <property type="entry name" value="UBIQUITIN_2"/>
    <property type="match status" value="1"/>
</dbReference>
<evidence type="ECO:0000259" key="2">
    <source>
        <dbReference type="PROSITE" id="PS50053"/>
    </source>
</evidence>
<sequence length="383" mass="44554">MPVKTIKVAARRDNQLPDTAITVYVSTCQGPSSDKFTTRVSRVATLETIQTFLMEQWRIAKHSLMNVPLSDHVYSFQGRIMRHEANVDIYYVGDGDTIFLRLPGLGPVMTPWAMSTSELREELQSRRAYRPNLLPEELMYQLQHLLQRESRLGRLQKATKRGYSEEVRRITQELAQLERDEAARTKAEASQQRPRPASLKWPFPPSTSRTVFLSIAELERSYQQIPRDVFEPALLVFDTNRDWVFAKHTRLQKSAFDYKYMAYDKDFLDMLVFKEEASHVFWFQPERSFEALSAFLTRLVDPKTQRNYQPLMLESPKWLTLGGHNGWEGKQRRDGRKVLAHMKPIFTTSVQRVVTNLESQSFDTVAVKEMLKQANPSLVFLDE</sequence>
<accession>A0A1V9YPG1</accession>